<dbReference type="SUPFAM" id="SSF55781">
    <property type="entry name" value="GAF domain-like"/>
    <property type="match status" value="1"/>
</dbReference>
<dbReference type="InterPro" id="IPR029016">
    <property type="entry name" value="GAF-like_dom_sf"/>
</dbReference>
<dbReference type="InterPro" id="IPR000160">
    <property type="entry name" value="GGDEF_dom"/>
</dbReference>
<dbReference type="Gene3D" id="3.30.70.270">
    <property type="match status" value="1"/>
</dbReference>
<protein>
    <recommendedName>
        <fullName evidence="1">diguanylate cyclase</fullName>
        <ecNumber evidence="1">2.7.7.65</ecNumber>
    </recommendedName>
</protein>
<sequence>MTNDGVLVDEPGRLAALARLAVVDTPPEEPFDNVVSLVRNILDVPIAAVSLIEQDRQWFKARSGFEATETPRSASFCSHTILKHEPLVIEDARLDVRFANSPSVLEAPFVRSYAGIPLCTPDGYNIGSLCAVDTRVRRYTENDLAILGNLARIVMNELELRRIAGRDQLTGALTRRGFIEAAEQEIVRFLRYGRPASLMLIDVDHFKSVNDTHGHPMGDKVLRHLAASISSAKRPVDVLGRLGGEEFALLLPETDVTNAGAVAERLRRTIAGDYVPIPGFGELQITASIGIAPVRTGIASAEDWIAAADAPLYAAKRAGRNRCELARAA</sequence>
<gene>
    <name evidence="4" type="ORF">GCM10011614_11330</name>
</gene>
<name>A0A918PD58_9SPHN</name>
<reference evidence="4" key="1">
    <citation type="journal article" date="2014" name="Int. J. Syst. Evol. Microbiol.">
        <title>Complete genome sequence of Corynebacterium casei LMG S-19264T (=DSM 44701T), isolated from a smear-ripened cheese.</title>
        <authorList>
            <consortium name="US DOE Joint Genome Institute (JGI-PGF)"/>
            <person name="Walter F."/>
            <person name="Albersmeier A."/>
            <person name="Kalinowski J."/>
            <person name="Ruckert C."/>
        </authorList>
    </citation>
    <scope>NUCLEOTIDE SEQUENCE</scope>
    <source>
        <strain evidence="4">KCTC 32255</strain>
    </source>
</reference>
<reference evidence="4" key="2">
    <citation type="submission" date="2020-09" db="EMBL/GenBank/DDBJ databases">
        <authorList>
            <person name="Sun Q."/>
            <person name="Kim S."/>
        </authorList>
    </citation>
    <scope>NUCLEOTIDE SEQUENCE</scope>
    <source>
        <strain evidence="4">KCTC 32255</strain>
    </source>
</reference>
<dbReference type="SMART" id="SM00267">
    <property type="entry name" value="GGDEF"/>
    <property type="match status" value="1"/>
</dbReference>
<accession>A0A918PD58</accession>
<dbReference type="GO" id="GO:0005886">
    <property type="term" value="C:plasma membrane"/>
    <property type="evidence" value="ECO:0007669"/>
    <property type="project" value="TreeGrafter"/>
</dbReference>
<dbReference type="AlphaFoldDB" id="A0A918PD58"/>
<dbReference type="EC" id="2.7.7.65" evidence="1"/>
<dbReference type="SMART" id="SM00065">
    <property type="entry name" value="GAF"/>
    <property type="match status" value="1"/>
</dbReference>
<dbReference type="PANTHER" id="PTHR45138">
    <property type="entry name" value="REGULATORY COMPONENTS OF SENSORY TRANSDUCTION SYSTEM"/>
    <property type="match status" value="1"/>
</dbReference>
<dbReference type="CDD" id="cd01949">
    <property type="entry name" value="GGDEF"/>
    <property type="match status" value="1"/>
</dbReference>
<dbReference type="FunFam" id="3.30.70.270:FF:000001">
    <property type="entry name" value="Diguanylate cyclase domain protein"/>
    <property type="match status" value="1"/>
</dbReference>
<dbReference type="InterPro" id="IPR029787">
    <property type="entry name" value="Nucleotide_cyclase"/>
</dbReference>
<evidence type="ECO:0000256" key="2">
    <source>
        <dbReference type="ARBA" id="ARBA00034247"/>
    </source>
</evidence>
<dbReference type="GO" id="GO:0043709">
    <property type="term" value="P:cell adhesion involved in single-species biofilm formation"/>
    <property type="evidence" value="ECO:0007669"/>
    <property type="project" value="TreeGrafter"/>
</dbReference>
<dbReference type="InterPro" id="IPR003018">
    <property type="entry name" value="GAF"/>
</dbReference>
<evidence type="ECO:0000259" key="3">
    <source>
        <dbReference type="PROSITE" id="PS50887"/>
    </source>
</evidence>
<organism evidence="4 5">
    <name type="scientific">Novosphingobium colocasiae</name>
    <dbReference type="NCBI Taxonomy" id="1256513"/>
    <lineage>
        <taxon>Bacteria</taxon>
        <taxon>Pseudomonadati</taxon>
        <taxon>Pseudomonadota</taxon>
        <taxon>Alphaproteobacteria</taxon>
        <taxon>Sphingomonadales</taxon>
        <taxon>Sphingomonadaceae</taxon>
        <taxon>Novosphingobium</taxon>
    </lineage>
</organism>
<dbReference type="InterPro" id="IPR043128">
    <property type="entry name" value="Rev_trsase/Diguanyl_cyclase"/>
</dbReference>
<dbReference type="PROSITE" id="PS50887">
    <property type="entry name" value="GGDEF"/>
    <property type="match status" value="1"/>
</dbReference>
<proteinExistence type="predicted"/>
<dbReference type="GO" id="GO:0052621">
    <property type="term" value="F:diguanylate cyclase activity"/>
    <property type="evidence" value="ECO:0007669"/>
    <property type="project" value="UniProtKB-EC"/>
</dbReference>
<dbReference type="RefSeq" id="WP_189620134.1">
    <property type="nucleotide sequence ID" value="NZ_BMZA01000002.1"/>
</dbReference>
<evidence type="ECO:0000256" key="1">
    <source>
        <dbReference type="ARBA" id="ARBA00012528"/>
    </source>
</evidence>
<evidence type="ECO:0000313" key="4">
    <source>
        <dbReference type="EMBL" id="GGY97930.1"/>
    </source>
</evidence>
<evidence type="ECO:0000313" key="5">
    <source>
        <dbReference type="Proteomes" id="UP000648075"/>
    </source>
</evidence>
<dbReference type="InterPro" id="IPR050469">
    <property type="entry name" value="Diguanylate_Cyclase"/>
</dbReference>
<dbReference type="EMBL" id="BMZA01000002">
    <property type="protein sequence ID" value="GGY97930.1"/>
    <property type="molecule type" value="Genomic_DNA"/>
</dbReference>
<dbReference type="Pfam" id="PF00990">
    <property type="entry name" value="GGDEF"/>
    <property type="match status" value="1"/>
</dbReference>
<dbReference type="PANTHER" id="PTHR45138:SF9">
    <property type="entry name" value="DIGUANYLATE CYCLASE DGCM-RELATED"/>
    <property type="match status" value="1"/>
</dbReference>
<feature type="domain" description="GGDEF" evidence="3">
    <location>
        <begin position="194"/>
        <end position="328"/>
    </location>
</feature>
<keyword evidence="5" id="KW-1185">Reference proteome</keyword>
<dbReference type="SUPFAM" id="SSF55073">
    <property type="entry name" value="Nucleotide cyclase"/>
    <property type="match status" value="1"/>
</dbReference>
<comment type="catalytic activity">
    <reaction evidence="2">
        <text>2 GTP = 3',3'-c-di-GMP + 2 diphosphate</text>
        <dbReference type="Rhea" id="RHEA:24898"/>
        <dbReference type="ChEBI" id="CHEBI:33019"/>
        <dbReference type="ChEBI" id="CHEBI:37565"/>
        <dbReference type="ChEBI" id="CHEBI:58805"/>
        <dbReference type="EC" id="2.7.7.65"/>
    </reaction>
</comment>
<comment type="caution">
    <text evidence="4">The sequence shown here is derived from an EMBL/GenBank/DDBJ whole genome shotgun (WGS) entry which is preliminary data.</text>
</comment>
<dbReference type="NCBIfam" id="TIGR00254">
    <property type="entry name" value="GGDEF"/>
    <property type="match status" value="1"/>
</dbReference>
<dbReference type="Gene3D" id="3.30.450.40">
    <property type="match status" value="1"/>
</dbReference>
<dbReference type="Proteomes" id="UP000648075">
    <property type="component" value="Unassembled WGS sequence"/>
</dbReference>
<dbReference type="GO" id="GO:1902201">
    <property type="term" value="P:negative regulation of bacterial-type flagellum-dependent cell motility"/>
    <property type="evidence" value="ECO:0007669"/>
    <property type="project" value="TreeGrafter"/>
</dbReference>
<dbReference type="Pfam" id="PF01590">
    <property type="entry name" value="GAF"/>
    <property type="match status" value="1"/>
</dbReference>